<dbReference type="InterPro" id="IPR036188">
    <property type="entry name" value="FAD/NAD-bd_sf"/>
</dbReference>
<sequence length="59" mass="6055">MVAKKPRIVIIGAGMAGLTAASKLHTCRSPAAATAPFEVVVVEGGTRVGGEDKHVGVWR</sequence>
<evidence type="ECO:0000313" key="2">
    <source>
        <dbReference type="Proteomes" id="UP001187192"/>
    </source>
</evidence>
<dbReference type="AlphaFoldDB" id="A0AA87Z949"/>
<evidence type="ECO:0008006" key="3">
    <source>
        <dbReference type="Google" id="ProtNLM"/>
    </source>
</evidence>
<dbReference type="SUPFAM" id="SSF51905">
    <property type="entry name" value="FAD/NAD(P)-binding domain"/>
    <property type="match status" value="1"/>
</dbReference>
<dbReference type="Pfam" id="PF13450">
    <property type="entry name" value="NAD_binding_8"/>
    <property type="match status" value="1"/>
</dbReference>
<keyword evidence="2" id="KW-1185">Reference proteome</keyword>
<dbReference type="EMBL" id="BTGU01008960">
    <property type="protein sequence ID" value="GMN20286.1"/>
    <property type="molecule type" value="Genomic_DNA"/>
</dbReference>
<name>A0AA87Z949_FICCA</name>
<accession>A0AA87Z949</accession>
<organism evidence="1 2">
    <name type="scientific">Ficus carica</name>
    <name type="common">Common fig</name>
    <dbReference type="NCBI Taxonomy" id="3494"/>
    <lineage>
        <taxon>Eukaryota</taxon>
        <taxon>Viridiplantae</taxon>
        <taxon>Streptophyta</taxon>
        <taxon>Embryophyta</taxon>
        <taxon>Tracheophyta</taxon>
        <taxon>Spermatophyta</taxon>
        <taxon>Magnoliopsida</taxon>
        <taxon>eudicotyledons</taxon>
        <taxon>Gunneridae</taxon>
        <taxon>Pentapetalae</taxon>
        <taxon>rosids</taxon>
        <taxon>fabids</taxon>
        <taxon>Rosales</taxon>
        <taxon>Moraceae</taxon>
        <taxon>Ficeae</taxon>
        <taxon>Ficus</taxon>
    </lineage>
</organism>
<evidence type="ECO:0000313" key="1">
    <source>
        <dbReference type="EMBL" id="GMN20286.1"/>
    </source>
</evidence>
<gene>
    <name evidence="1" type="ORF">TIFTF001_051009</name>
</gene>
<dbReference type="Gene3D" id="3.50.50.60">
    <property type="entry name" value="FAD/NAD(P)-binding domain"/>
    <property type="match status" value="1"/>
</dbReference>
<reference evidence="1" key="1">
    <citation type="submission" date="2023-07" db="EMBL/GenBank/DDBJ databases">
        <title>draft genome sequence of fig (Ficus carica).</title>
        <authorList>
            <person name="Takahashi T."/>
            <person name="Nishimura K."/>
        </authorList>
    </citation>
    <scope>NUCLEOTIDE SEQUENCE</scope>
</reference>
<protein>
    <recommendedName>
        <fullName evidence="3">Amine oxidase domain-containing protein</fullName>
    </recommendedName>
</protein>
<proteinExistence type="predicted"/>
<comment type="caution">
    <text evidence="1">The sequence shown here is derived from an EMBL/GenBank/DDBJ whole genome shotgun (WGS) entry which is preliminary data.</text>
</comment>
<dbReference type="Proteomes" id="UP001187192">
    <property type="component" value="Unassembled WGS sequence"/>
</dbReference>